<feature type="domain" description="DNA polymerase III delta subunit-like C-terminal" evidence="10">
    <location>
        <begin position="305"/>
        <end position="358"/>
    </location>
</feature>
<dbReference type="InterPro" id="IPR008921">
    <property type="entry name" value="DNA_pol3_clamp-load_cplx_C"/>
</dbReference>
<comment type="similarity">
    <text evidence="7">Belongs to the DNA polymerase HolA subunit family.</text>
</comment>
<dbReference type="AlphaFoldDB" id="A0A6P1MCV0"/>
<evidence type="ECO:0000259" key="10">
    <source>
        <dbReference type="Pfam" id="PF21694"/>
    </source>
</evidence>
<evidence type="ECO:0000259" key="9">
    <source>
        <dbReference type="Pfam" id="PF06144"/>
    </source>
</evidence>
<reference evidence="11 12" key="1">
    <citation type="submission" date="2020-01" db="EMBL/GenBank/DDBJ databases">
        <title>Ponticoccus aerotolerans gen. nov., sp. nov., an anaerobic bacterium and proposal of Ponticoccusceae fam. nov., Ponticoccusles ord. nov. and Ponticoccuse classis nov. in the phylum Kiritimatiellaeota.</title>
        <authorList>
            <person name="Zhou L.Y."/>
            <person name="Du Z.J."/>
        </authorList>
    </citation>
    <scope>NUCLEOTIDE SEQUENCE [LARGE SCALE GENOMIC DNA]</scope>
    <source>
        <strain evidence="11 12">S-5007</strain>
    </source>
</reference>
<name>A0A6P1MCV0_9BACT</name>
<dbReference type="InterPro" id="IPR027417">
    <property type="entry name" value="P-loop_NTPase"/>
</dbReference>
<dbReference type="PANTHER" id="PTHR34388">
    <property type="entry name" value="DNA POLYMERASE III SUBUNIT DELTA"/>
    <property type="match status" value="1"/>
</dbReference>
<protein>
    <recommendedName>
        <fullName evidence="2">DNA polymerase III subunit delta</fullName>
        <ecNumber evidence="1">2.7.7.7</ecNumber>
    </recommendedName>
</protein>
<organism evidence="11 12">
    <name type="scientific">Tichowtungia aerotolerans</name>
    <dbReference type="NCBI Taxonomy" id="2697043"/>
    <lineage>
        <taxon>Bacteria</taxon>
        <taxon>Pseudomonadati</taxon>
        <taxon>Kiritimatiellota</taxon>
        <taxon>Tichowtungiia</taxon>
        <taxon>Tichowtungiales</taxon>
        <taxon>Tichowtungiaceae</taxon>
        <taxon>Tichowtungia</taxon>
    </lineage>
</organism>
<keyword evidence="3 11" id="KW-0808">Transferase</keyword>
<evidence type="ECO:0000256" key="3">
    <source>
        <dbReference type="ARBA" id="ARBA00022679"/>
    </source>
</evidence>
<evidence type="ECO:0000256" key="4">
    <source>
        <dbReference type="ARBA" id="ARBA00022695"/>
    </source>
</evidence>
<proteinExistence type="inferred from homology"/>
<evidence type="ECO:0000256" key="7">
    <source>
        <dbReference type="ARBA" id="ARBA00034754"/>
    </source>
</evidence>
<dbReference type="GO" id="GO:0003887">
    <property type="term" value="F:DNA-directed DNA polymerase activity"/>
    <property type="evidence" value="ECO:0007669"/>
    <property type="project" value="UniProtKB-KW"/>
</dbReference>
<dbReference type="GO" id="GO:0009360">
    <property type="term" value="C:DNA polymerase III complex"/>
    <property type="evidence" value="ECO:0007669"/>
    <property type="project" value="InterPro"/>
</dbReference>
<evidence type="ECO:0000313" key="11">
    <source>
        <dbReference type="EMBL" id="QHI70404.1"/>
    </source>
</evidence>
<keyword evidence="12" id="KW-1185">Reference proteome</keyword>
<dbReference type="EMBL" id="CP047593">
    <property type="protein sequence ID" value="QHI70404.1"/>
    <property type="molecule type" value="Genomic_DNA"/>
</dbReference>
<dbReference type="InterPro" id="IPR010372">
    <property type="entry name" value="DNA_pol3_delta_N"/>
</dbReference>
<dbReference type="EC" id="2.7.7.7" evidence="1"/>
<dbReference type="SUPFAM" id="SSF48019">
    <property type="entry name" value="post-AAA+ oligomerization domain-like"/>
    <property type="match status" value="1"/>
</dbReference>
<dbReference type="Pfam" id="PF21694">
    <property type="entry name" value="DNA_pol3_delta_C"/>
    <property type="match status" value="2"/>
</dbReference>
<keyword evidence="4 11" id="KW-0548">Nucleotidyltransferase</keyword>
<evidence type="ECO:0000256" key="2">
    <source>
        <dbReference type="ARBA" id="ARBA00017703"/>
    </source>
</evidence>
<accession>A0A6P1MCV0</accession>
<feature type="domain" description="DNA polymerase III delta N-terminal" evidence="9">
    <location>
        <begin position="5"/>
        <end position="124"/>
    </location>
</feature>
<keyword evidence="6" id="KW-0239">DNA-directed DNA polymerase</keyword>
<gene>
    <name evidence="11" type="primary">holA</name>
    <name evidence="11" type="ORF">GT409_13465</name>
</gene>
<dbReference type="Proteomes" id="UP000464954">
    <property type="component" value="Chromosome"/>
</dbReference>
<feature type="domain" description="DNA polymerase III delta subunit-like C-terminal" evidence="10">
    <location>
        <begin position="219"/>
        <end position="271"/>
    </location>
</feature>
<evidence type="ECO:0000256" key="8">
    <source>
        <dbReference type="ARBA" id="ARBA00049244"/>
    </source>
</evidence>
<evidence type="ECO:0000256" key="1">
    <source>
        <dbReference type="ARBA" id="ARBA00012417"/>
    </source>
</evidence>
<dbReference type="KEGG" id="taer:GT409_13465"/>
<dbReference type="GO" id="GO:0003677">
    <property type="term" value="F:DNA binding"/>
    <property type="evidence" value="ECO:0007669"/>
    <property type="project" value="InterPro"/>
</dbReference>
<evidence type="ECO:0000313" key="12">
    <source>
        <dbReference type="Proteomes" id="UP000464954"/>
    </source>
</evidence>
<evidence type="ECO:0000256" key="6">
    <source>
        <dbReference type="ARBA" id="ARBA00022932"/>
    </source>
</evidence>
<dbReference type="Gene3D" id="1.10.8.60">
    <property type="match status" value="1"/>
</dbReference>
<dbReference type="GO" id="GO:0006261">
    <property type="term" value="P:DNA-templated DNA replication"/>
    <property type="evidence" value="ECO:0007669"/>
    <property type="project" value="TreeGrafter"/>
</dbReference>
<dbReference type="InterPro" id="IPR005790">
    <property type="entry name" value="DNA_polIII_delta"/>
</dbReference>
<dbReference type="Pfam" id="PF06144">
    <property type="entry name" value="DNA_pol3_delta"/>
    <property type="match status" value="1"/>
</dbReference>
<evidence type="ECO:0000256" key="5">
    <source>
        <dbReference type="ARBA" id="ARBA00022705"/>
    </source>
</evidence>
<dbReference type="InterPro" id="IPR048466">
    <property type="entry name" value="DNA_pol3_delta-like_C"/>
</dbReference>
<dbReference type="RefSeq" id="WP_160629581.1">
    <property type="nucleotide sequence ID" value="NZ_CP047593.1"/>
</dbReference>
<dbReference type="Gene3D" id="1.20.272.10">
    <property type="match status" value="1"/>
</dbReference>
<dbReference type="Gene3D" id="3.40.50.300">
    <property type="entry name" value="P-loop containing nucleotide triphosphate hydrolases"/>
    <property type="match status" value="1"/>
</dbReference>
<sequence>MAIKLIHGTDEYLVSHHSRKAVNALCPEEEQTLGLETIEGDVKTVDEAVSALKTAIGALRTVGLFSGQKTVWLRDVSIFKDKVISKNKEIKDLLAQLAEDIKNGLPDGQHLIISAPGVDRRSAFYKACQAGADVETYDLPEQAYLKEPIIRERAQKLFAKAQCRVSPAALDLFIEKVGMDTRQLVMEAEKLTLYIGDRNEITVDDVKAITSSSSEAIAWDFTDALGERKLDEALKILRQLIFQGEAPVALMFAIETLYRNLTQFRAYFDQGWLRLSGSRGAGSVQWAHDPEMDRMFIQLPADPRKMHWFRVGKLGQQAKNYTAEELRVCQKRLLETHEQLVSGSVAQEMILEMLVIKLVAKV</sequence>
<comment type="catalytic activity">
    <reaction evidence="8">
        <text>DNA(n) + a 2'-deoxyribonucleoside 5'-triphosphate = DNA(n+1) + diphosphate</text>
        <dbReference type="Rhea" id="RHEA:22508"/>
        <dbReference type="Rhea" id="RHEA-COMP:17339"/>
        <dbReference type="Rhea" id="RHEA-COMP:17340"/>
        <dbReference type="ChEBI" id="CHEBI:33019"/>
        <dbReference type="ChEBI" id="CHEBI:61560"/>
        <dbReference type="ChEBI" id="CHEBI:173112"/>
        <dbReference type="EC" id="2.7.7.7"/>
    </reaction>
</comment>
<keyword evidence="5" id="KW-0235">DNA replication</keyword>
<dbReference type="SUPFAM" id="SSF52540">
    <property type="entry name" value="P-loop containing nucleoside triphosphate hydrolases"/>
    <property type="match status" value="1"/>
</dbReference>
<dbReference type="NCBIfam" id="TIGR01128">
    <property type="entry name" value="holA"/>
    <property type="match status" value="1"/>
</dbReference>
<dbReference type="PANTHER" id="PTHR34388:SF1">
    <property type="entry name" value="DNA POLYMERASE III SUBUNIT DELTA"/>
    <property type="match status" value="1"/>
</dbReference>